<dbReference type="EMBL" id="JAELVR010000003">
    <property type="protein sequence ID" value="MBJ6371135.1"/>
    <property type="molecule type" value="Genomic_DNA"/>
</dbReference>
<comment type="catalytic activity">
    <reaction evidence="8 10">
        <text>alpha-D-glucosamine 1-phosphate = D-glucosamine 6-phosphate</text>
        <dbReference type="Rhea" id="RHEA:23424"/>
        <dbReference type="ChEBI" id="CHEBI:58516"/>
        <dbReference type="ChEBI" id="CHEBI:58725"/>
        <dbReference type="EC" id="5.4.2.10"/>
    </reaction>
</comment>
<dbReference type="InterPro" id="IPR005844">
    <property type="entry name" value="A-D-PHexomutase_a/b/a-I"/>
</dbReference>
<dbReference type="SUPFAM" id="SSF55957">
    <property type="entry name" value="Phosphoglucomutase, C-terminal domain"/>
    <property type="match status" value="1"/>
</dbReference>
<evidence type="ECO:0000256" key="9">
    <source>
        <dbReference type="RuleBase" id="RU004326"/>
    </source>
</evidence>
<dbReference type="GO" id="GO:0008966">
    <property type="term" value="F:phosphoglucosamine mutase activity"/>
    <property type="evidence" value="ECO:0007669"/>
    <property type="project" value="UniProtKB-UniRule"/>
</dbReference>
<evidence type="ECO:0000256" key="6">
    <source>
        <dbReference type="ARBA" id="ARBA00066330"/>
    </source>
</evidence>
<evidence type="ECO:0000256" key="2">
    <source>
        <dbReference type="ARBA" id="ARBA00022553"/>
    </source>
</evidence>
<dbReference type="Pfam" id="PF02878">
    <property type="entry name" value="PGM_PMM_I"/>
    <property type="match status" value="1"/>
</dbReference>
<dbReference type="GO" id="GO:0006048">
    <property type="term" value="P:UDP-N-acetylglucosamine biosynthetic process"/>
    <property type="evidence" value="ECO:0007669"/>
    <property type="project" value="TreeGrafter"/>
</dbReference>
<dbReference type="NCBIfam" id="NF008139">
    <property type="entry name" value="PRK10887.1"/>
    <property type="match status" value="1"/>
</dbReference>
<comment type="PTM">
    <text evidence="8">Activated by phosphorylation.</text>
</comment>
<feature type="modified residue" description="Phosphoserine" evidence="8">
    <location>
        <position position="102"/>
    </location>
</feature>
<keyword evidence="2 8" id="KW-0597">Phosphoprotein</keyword>
<evidence type="ECO:0000256" key="3">
    <source>
        <dbReference type="ARBA" id="ARBA00022723"/>
    </source>
</evidence>
<protein>
    <recommendedName>
        <fullName evidence="7 8">Phosphoglucosamine mutase</fullName>
        <ecNumber evidence="6 8">5.4.2.10</ecNumber>
    </recommendedName>
</protein>
<comment type="function">
    <text evidence="8 10">Catalyzes the conversion of glucosamine-6-phosphate to glucosamine-1-phosphate.</text>
</comment>
<evidence type="ECO:0000259" key="11">
    <source>
        <dbReference type="Pfam" id="PF00408"/>
    </source>
</evidence>
<dbReference type="Pfam" id="PF02880">
    <property type="entry name" value="PGM_PMM_III"/>
    <property type="match status" value="1"/>
</dbReference>
<dbReference type="InterPro" id="IPR005841">
    <property type="entry name" value="Alpha-D-phosphohexomutase_SF"/>
</dbReference>
<dbReference type="HAMAP" id="MF_01554_B">
    <property type="entry name" value="GlmM_B"/>
    <property type="match status" value="1"/>
</dbReference>
<comment type="cofactor">
    <cofactor evidence="8">
        <name>Mg(2+)</name>
        <dbReference type="ChEBI" id="CHEBI:18420"/>
    </cofactor>
    <text evidence="8">Binds 1 Mg(2+) ion per subunit.</text>
</comment>
<comment type="caution">
    <text evidence="15">The sequence shown here is derived from an EMBL/GenBank/DDBJ whole genome shotgun (WGS) entry which is preliminary data.</text>
</comment>
<dbReference type="GO" id="GO:0004615">
    <property type="term" value="F:phosphomannomutase activity"/>
    <property type="evidence" value="ECO:0007669"/>
    <property type="project" value="TreeGrafter"/>
</dbReference>
<dbReference type="InterPro" id="IPR016055">
    <property type="entry name" value="A-D-PHexomutase_a/b/a-I/II/III"/>
</dbReference>
<dbReference type="Gene3D" id="3.30.310.50">
    <property type="entry name" value="Alpha-D-phosphohexomutase, C-terminal domain"/>
    <property type="match status" value="1"/>
</dbReference>
<dbReference type="FunFam" id="3.40.120.10:FF:000002">
    <property type="entry name" value="Phosphoglucosamine mutase"/>
    <property type="match status" value="1"/>
</dbReference>
<evidence type="ECO:0000256" key="8">
    <source>
        <dbReference type="HAMAP-Rule" id="MF_01554"/>
    </source>
</evidence>
<reference evidence="15" key="1">
    <citation type="submission" date="2020-12" db="EMBL/GenBank/DDBJ databases">
        <title>Sedimentitalea sp. nov., isolated from sand in Incheon.</title>
        <authorList>
            <person name="Kim W."/>
        </authorList>
    </citation>
    <scope>NUCLEOTIDE SEQUENCE</scope>
    <source>
        <strain evidence="15">CAU 1593</strain>
    </source>
</reference>
<evidence type="ECO:0000259" key="13">
    <source>
        <dbReference type="Pfam" id="PF02879"/>
    </source>
</evidence>
<evidence type="ECO:0000256" key="5">
    <source>
        <dbReference type="ARBA" id="ARBA00023235"/>
    </source>
</evidence>
<dbReference type="RefSeq" id="WP_199023926.1">
    <property type="nucleotide sequence ID" value="NZ_JAELVR010000003.1"/>
</dbReference>
<evidence type="ECO:0000256" key="1">
    <source>
        <dbReference type="ARBA" id="ARBA00010231"/>
    </source>
</evidence>
<evidence type="ECO:0000313" key="16">
    <source>
        <dbReference type="Proteomes" id="UP000619079"/>
    </source>
</evidence>
<keyword evidence="16" id="KW-1185">Reference proteome</keyword>
<dbReference type="InterPro" id="IPR006352">
    <property type="entry name" value="GlmM_bact"/>
</dbReference>
<dbReference type="AlphaFoldDB" id="A0A8J7J3Z9"/>
<dbReference type="FunFam" id="3.30.310.50:FF:000001">
    <property type="entry name" value="Phosphoglucosamine mutase"/>
    <property type="match status" value="1"/>
</dbReference>
<dbReference type="InterPro" id="IPR005846">
    <property type="entry name" value="A-D-PHexomutase_a/b/a-III"/>
</dbReference>
<gene>
    <name evidence="8" type="primary">glmM</name>
    <name evidence="15" type="ORF">JF290_06315</name>
</gene>
<evidence type="ECO:0000259" key="14">
    <source>
        <dbReference type="Pfam" id="PF02880"/>
    </source>
</evidence>
<dbReference type="InterPro" id="IPR036900">
    <property type="entry name" value="A-D-PHexomutase_C_sf"/>
</dbReference>
<evidence type="ECO:0000256" key="10">
    <source>
        <dbReference type="RuleBase" id="RU004327"/>
    </source>
</evidence>
<feature type="binding site" evidence="8">
    <location>
        <position position="245"/>
    </location>
    <ligand>
        <name>Mg(2+)</name>
        <dbReference type="ChEBI" id="CHEBI:18420"/>
    </ligand>
</feature>
<dbReference type="PANTHER" id="PTHR42946">
    <property type="entry name" value="PHOSPHOHEXOSE MUTASE"/>
    <property type="match status" value="1"/>
</dbReference>
<dbReference type="InterPro" id="IPR016066">
    <property type="entry name" value="A-D-PHexomutase_CS"/>
</dbReference>
<dbReference type="InterPro" id="IPR005843">
    <property type="entry name" value="A-D-PHexomutase_C"/>
</dbReference>
<keyword evidence="4 8" id="KW-0460">Magnesium</keyword>
<dbReference type="SUPFAM" id="SSF53738">
    <property type="entry name" value="Phosphoglucomutase, first 3 domains"/>
    <property type="match status" value="3"/>
</dbReference>
<feature type="binding site" evidence="8">
    <location>
        <position position="241"/>
    </location>
    <ligand>
        <name>Mg(2+)</name>
        <dbReference type="ChEBI" id="CHEBI:18420"/>
    </ligand>
</feature>
<feature type="domain" description="Alpha-D-phosphohexomutase alpha/beta/alpha" evidence="13">
    <location>
        <begin position="158"/>
        <end position="254"/>
    </location>
</feature>
<feature type="domain" description="Alpha-D-phosphohexomutase C-terminal" evidence="11">
    <location>
        <begin position="374"/>
        <end position="440"/>
    </location>
</feature>
<dbReference type="GO" id="GO:0005829">
    <property type="term" value="C:cytosol"/>
    <property type="evidence" value="ECO:0007669"/>
    <property type="project" value="TreeGrafter"/>
</dbReference>
<dbReference type="CDD" id="cd05802">
    <property type="entry name" value="GlmM"/>
    <property type="match status" value="1"/>
</dbReference>
<dbReference type="PROSITE" id="PS00710">
    <property type="entry name" value="PGM_PMM"/>
    <property type="match status" value="1"/>
</dbReference>
<evidence type="ECO:0000256" key="4">
    <source>
        <dbReference type="ARBA" id="ARBA00022842"/>
    </source>
</evidence>
<dbReference type="EC" id="5.4.2.10" evidence="6 8"/>
<proteinExistence type="inferred from homology"/>
<dbReference type="InterPro" id="IPR050060">
    <property type="entry name" value="Phosphoglucosamine_mutase"/>
</dbReference>
<dbReference type="PANTHER" id="PTHR42946:SF1">
    <property type="entry name" value="PHOSPHOGLUCOMUTASE (ALPHA-D-GLUCOSE-1,6-BISPHOSPHATE-DEPENDENT)"/>
    <property type="match status" value="1"/>
</dbReference>
<dbReference type="Pfam" id="PF02879">
    <property type="entry name" value="PGM_PMM_II"/>
    <property type="match status" value="1"/>
</dbReference>
<dbReference type="Pfam" id="PF00408">
    <property type="entry name" value="PGM_PMM_IV"/>
    <property type="match status" value="1"/>
</dbReference>
<keyword evidence="5 8" id="KW-0413">Isomerase</keyword>
<evidence type="ECO:0000259" key="12">
    <source>
        <dbReference type="Pfam" id="PF02878"/>
    </source>
</evidence>
<name>A0A8J7J3Z9_9RHOB</name>
<dbReference type="NCBIfam" id="TIGR01455">
    <property type="entry name" value="glmM"/>
    <property type="match status" value="1"/>
</dbReference>
<dbReference type="GO" id="GO:0000287">
    <property type="term" value="F:magnesium ion binding"/>
    <property type="evidence" value="ECO:0007669"/>
    <property type="project" value="UniProtKB-UniRule"/>
</dbReference>
<feature type="domain" description="Alpha-D-phosphohexomutase alpha/beta/alpha" evidence="14">
    <location>
        <begin position="258"/>
        <end position="366"/>
    </location>
</feature>
<dbReference type="Gene3D" id="3.40.120.10">
    <property type="entry name" value="Alpha-D-Glucose-1,6-Bisphosphate, subunit A, domain 3"/>
    <property type="match status" value="3"/>
</dbReference>
<evidence type="ECO:0000256" key="7">
    <source>
        <dbReference type="ARBA" id="ARBA00068193"/>
    </source>
</evidence>
<feature type="binding site" evidence="8">
    <location>
        <position position="243"/>
    </location>
    <ligand>
        <name>Mg(2+)</name>
        <dbReference type="ChEBI" id="CHEBI:18420"/>
    </ligand>
</feature>
<dbReference type="GO" id="GO:0009252">
    <property type="term" value="P:peptidoglycan biosynthetic process"/>
    <property type="evidence" value="ECO:0007669"/>
    <property type="project" value="UniProtKB-ARBA"/>
</dbReference>
<dbReference type="PRINTS" id="PR00509">
    <property type="entry name" value="PGMPMM"/>
</dbReference>
<sequence>MRELFGTDGVRGRANVAPMTADMALRIGAAVGRYFRREAGGVHRVVIGKDTRLSGYMFENALTAGLTSTGMNVLLLGPVPTPAVGLMTRSMRADLGVMISASHNPAEDNGIKFFGPDGFKLSDQMEAEIEALIHAGVDPADAANIGRAKRIDDARFRYGERVKSSLPRDLRLDGLKVVIDCANGAAYRAAPEILWELGADVIPVGVAPDGFNINRECGSTQPRIAAETVIAHGADVGICLDGDADRVILIDETGAVADGDQLMALLAGRWAAEDRLAGGALVATVMSNLGLERYLSERGLRLERTGVGDRYVVERMREGGFNLGGEQSGHIVMTDYATTGDGLMAGLHFLSEMVRGGQPASALARQFDPVPQLLKNVRFAADQAPLDMLPVQSAIADAESALAGQGRLLIRKSGTEPLIRVMAECEDVTLLERTVDSVVDAVAQAVDSGSPAG</sequence>
<dbReference type="InterPro" id="IPR005845">
    <property type="entry name" value="A-D-PHexomutase_a/b/a-II"/>
</dbReference>
<accession>A0A8J7J3Z9</accession>
<feature type="domain" description="Alpha-D-phosphohexomutase alpha/beta/alpha" evidence="12">
    <location>
        <begin position="3"/>
        <end position="135"/>
    </location>
</feature>
<dbReference type="GO" id="GO:0005975">
    <property type="term" value="P:carbohydrate metabolic process"/>
    <property type="evidence" value="ECO:0007669"/>
    <property type="project" value="InterPro"/>
</dbReference>
<feature type="binding site" description="via phosphate group" evidence="8">
    <location>
        <position position="102"/>
    </location>
    <ligand>
        <name>Mg(2+)</name>
        <dbReference type="ChEBI" id="CHEBI:18420"/>
    </ligand>
</feature>
<dbReference type="FunFam" id="3.40.120.10:FF:000001">
    <property type="entry name" value="Phosphoglucosamine mutase"/>
    <property type="match status" value="1"/>
</dbReference>
<feature type="active site" description="Phosphoserine intermediate" evidence="8">
    <location>
        <position position="102"/>
    </location>
</feature>
<comment type="similarity">
    <text evidence="1 8 9">Belongs to the phosphohexose mutase family.</text>
</comment>
<keyword evidence="3 8" id="KW-0479">Metal-binding</keyword>
<organism evidence="15 16">
    <name type="scientific">Sedimentitalea arenosa</name>
    <dbReference type="NCBI Taxonomy" id="2798803"/>
    <lineage>
        <taxon>Bacteria</taxon>
        <taxon>Pseudomonadati</taxon>
        <taxon>Pseudomonadota</taxon>
        <taxon>Alphaproteobacteria</taxon>
        <taxon>Rhodobacterales</taxon>
        <taxon>Paracoccaceae</taxon>
        <taxon>Sedimentitalea</taxon>
    </lineage>
</organism>
<dbReference type="Proteomes" id="UP000619079">
    <property type="component" value="Unassembled WGS sequence"/>
</dbReference>
<evidence type="ECO:0000313" key="15">
    <source>
        <dbReference type="EMBL" id="MBJ6371135.1"/>
    </source>
</evidence>